<dbReference type="AlphaFoldDB" id="A0AAN0J519"/>
<sequence>MLGPAEDSTSSSSSDEETESDEDDEKLEMFPDVSDTNTTATTSSFMTITASNDIIDDTTEDLMRNYGMKQLYTPKGQASEQVARTAIIPSISISLTEALNEMEMLTIGESVPTIEDANNASVTGNNDEISVGKHDEPLNETQSLIDTNNTVTTHEASYTDNTTLNKKPITNELLSLGNVPTEEKVTILLKKVNQLQREHSIMLQEMKRQEIKLDQALQLNRDLQKTGKTTCLSITIFNDIKL</sequence>
<dbReference type="RefSeq" id="XP_019851803.1">
    <property type="nucleotide sequence ID" value="XM_019996244.1"/>
</dbReference>
<protein>
    <submittedName>
        <fullName evidence="3">Uncharacterized protein</fullName>
    </submittedName>
</protein>
<accession>A0AAN0J519</accession>
<feature type="compositionally biased region" description="Acidic residues" evidence="2">
    <location>
        <begin position="14"/>
        <end position="26"/>
    </location>
</feature>
<reference evidence="4" key="1">
    <citation type="journal article" date="2010" name="Nature">
        <title>The Amphimedon queenslandica genome and the evolution of animal complexity.</title>
        <authorList>
            <person name="Srivastava M."/>
            <person name="Simakov O."/>
            <person name="Chapman J."/>
            <person name="Fahey B."/>
            <person name="Gauthier M.E."/>
            <person name="Mitros T."/>
            <person name="Richards G.S."/>
            <person name="Conaco C."/>
            <person name="Dacre M."/>
            <person name="Hellsten U."/>
            <person name="Larroux C."/>
            <person name="Putnam N.H."/>
            <person name="Stanke M."/>
            <person name="Adamska M."/>
            <person name="Darling A."/>
            <person name="Degnan S.M."/>
            <person name="Oakley T.H."/>
            <person name="Plachetzki D.C."/>
            <person name="Zhai Y."/>
            <person name="Adamski M."/>
            <person name="Calcino A."/>
            <person name="Cummins S.F."/>
            <person name="Goodstein D.M."/>
            <person name="Harris C."/>
            <person name="Jackson D.J."/>
            <person name="Leys S.P."/>
            <person name="Shu S."/>
            <person name="Woodcroft B.J."/>
            <person name="Vervoort M."/>
            <person name="Kosik K.S."/>
            <person name="Manning G."/>
            <person name="Degnan B.M."/>
            <person name="Rokhsar D.S."/>
        </authorList>
    </citation>
    <scope>NUCLEOTIDE SEQUENCE [LARGE SCALE GENOMIC DNA]</scope>
</reference>
<dbReference type="EnsemblMetazoa" id="XM_019996244.1">
    <property type="protein sequence ID" value="XP_019851803.1"/>
    <property type="gene ID" value="LOC109581825"/>
</dbReference>
<name>A0AAN0J519_AMPQE</name>
<reference evidence="3" key="2">
    <citation type="submission" date="2024-06" db="UniProtKB">
        <authorList>
            <consortium name="EnsemblMetazoa"/>
        </authorList>
    </citation>
    <scope>IDENTIFICATION</scope>
</reference>
<dbReference type="GeneID" id="109581825"/>
<evidence type="ECO:0000256" key="2">
    <source>
        <dbReference type="SAM" id="MobiDB-lite"/>
    </source>
</evidence>
<keyword evidence="1" id="KW-0175">Coiled coil</keyword>
<dbReference type="Proteomes" id="UP000007879">
    <property type="component" value="Unassembled WGS sequence"/>
</dbReference>
<keyword evidence="4" id="KW-1185">Reference proteome</keyword>
<evidence type="ECO:0000256" key="1">
    <source>
        <dbReference type="SAM" id="Coils"/>
    </source>
</evidence>
<feature type="region of interest" description="Disordered" evidence="2">
    <location>
        <begin position="1"/>
        <end position="39"/>
    </location>
</feature>
<evidence type="ECO:0000313" key="4">
    <source>
        <dbReference type="Proteomes" id="UP000007879"/>
    </source>
</evidence>
<evidence type="ECO:0000313" key="3">
    <source>
        <dbReference type="EnsemblMetazoa" id="XP_019851803.1"/>
    </source>
</evidence>
<organism evidence="3 4">
    <name type="scientific">Amphimedon queenslandica</name>
    <name type="common">Sponge</name>
    <dbReference type="NCBI Taxonomy" id="400682"/>
    <lineage>
        <taxon>Eukaryota</taxon>
        <taxon>Metazoa</taxon>
        <taxon>Porifera</taxon>
        <taxon>Demospongiae</taxon>
        <taxon>Heteroscleromorpha</taxon>
        <taxon>Haplosclerida</taxon>
        <taxon>Niphatidae</taxon>
        <taxon>Amphimedon</taxon>
    </lineage>
</organism>
<feature type="compositionally biased region" description="Low complexity" evidence="2">
    <location>
        <begin position="1"/>
        <end position="13"/>
    </location>
</feature>
<proteinExistence type="predicted"/>
<feature type="coiled-coil region" evidence="1">
    <location>
        <begin position="192"/>
        <end position="226"/>
    </location>
</feature>
<dbReference type="KEGG" id="aqu:109581825"/>